<dbReference type="InParanoid" id="C1E8J0"/>
<comment type="subunit">
    <text evidence="5">Component of the origin recognition complex (ORC).</text>
</comment>
<dbReference type="GeneID" id="8244190"/>
<evidence type="ECO:0000313" key="8">
    <source>
        <dbReference type="EMBL" id="ACO64522.1"/>
    </source>
</evidence>
<accession>C1E8J0</accession>
<dbReference type="EMBL" id="CP001327">
    <property type="protein sequence ID" value="ACO64522.1"/>
    <property type="molecule type" value="Genomic_DNA"/>
</dbReference>
<dbReference type="Pfam" id="PF24882">
    <property type="entry name" value="WHD_ORC2"/>
    <property type="match status" value="1"/>
</dbReference>
<feature type="domain" description="Origin recognition complex subunit 2 RecA-like" evidence="6">
    <location>
        <begin position="27"/>
        <end position="203"/>
    </location>
</feature>
<evidence type="ECO:0000313" key="9">
    <source>
        <dbReference type="Proteomes" id="UP000002009"/>
    </source>
</evidence>
<dbReference type="OMA" id="YDFELAY"/>
<gene>
    <name evidence="8" type="ORF">MICPUN_69490</name>
</gene>
<evidence type="ECO:0000256" key="2">
    <source>
        <dbReference type="ARBA" id="ARBA00007421"/>
    </source>
</evidence>
<dbReference type="GO" id="GO:0006260">
    <property type="term" value="P:DNA replication"/>
    <property type="evidence" value="ECO:0007669"/>
    <property type="project" value="UniProtKB-UniRule"/>
</dbReference>
<name>C1E8J0_MICCC</name>
<dbReference type="AlphaFoldDB" id="C1E8J0"/>
<dbReference type="InterPro" id="IPR007220">
    <property type="entry name" value="ORC2"/>
</dbReference>
<evidence type="ECO:0000259" key="6">
    <source>
        <dbReference type="Pfam" id="PF04084"/>
    </source>
</evidence>
<evidence type="ECO:0000259" key="7">
    <source>
        <dbReference type="Pfam" id="PF24882"/>
    </source>
</evidence>
<protein>
    <recommendedName>
        <fullName evidence="5">Origin recognition complex subunit 2</fullName>
    </recommendedName>
</protein>
<dbReference type="Pfam" id="PF04084">
    <property type="entry name" value="RecA-like_ORC2"/>
    <property type="match status" value="1"/>
</dbReference>
<evidence type="ECO:0000256" key="4">
    <source>
        <dbReference type="ARBA" id="ARBA00023242"/>
    </source>
</evidence>
<dbReference type="InterPro" id="IPR056772">
    <property type="entry name" value="RecA-like_ORC2"/>
</dbReference>
<dbReference type="OrthoDB" id="20198at2759"/>
<sequence>LASLDLADEDTVRELLGRLPVGHVNERARLKTALEKNFARWWQLLQSEFSLLLYGFGSKKELMEDFAGKMLTDGGVIVVNGYFPGLTPKQILAAAAAAVHPGVPSRDLHGTNTETLLAMIAEATSAPHLLAQRTKHHHHPPKRLYIVLHNIDGQQLRSPEAQALLGELAAMPRVHLVASVDHVNAPLLWSKREAARFNFVWQEATTFAPYKYETAHVPQMLASKGEERHVRGAVNVLRSLTSNARDIFRLLAEHQLANPESGGMTFHAFYTRCREQFLATSETTLKSHLTEFVDHELTRTKRGSEGVDLVHIPFADDVIAQLLEQI</sequence>
<dbReference type="PANTHER" id="PTHR14052:SF0">
    <property type="entry name" value="ORIGIN RECOGNITION COMPLEX SUBUNIT 2"/>
    <property type="match status" value="1"/>
</dbReference>
<feature type="non-terminal residue" evidence="8">
    <location>
        <position position="1"/>
    </location>
</feature>
<evidence type="ECO:0000256" key="1">
    <source>
        <dbReference type="ARBA" id="ARBA00004123"/>
    </source>
</evidence>
<organism evidence="8 9">
    <name type="scientific">Micromonas commoda (strain RCC299 / NOUM17 / CCMP2709)</name>
    <name type="common">Picoplanktonic green alga</name>
    <dbReference type="NCBI Taxonomy" id="296587"/>
    <lineage>
        <taxon>Eukaryota</taxon>
        <taxon>Viridiplantae</taxon>
        <taxon>Chlorophyta</taxon>
        <taxon>Mamiellophyceae</taxon>
        <taxon>Mamiellales</taxon>
        <taxon>Mamiellaceae</taxon>
        <taxon>Micromonas</taxon>
    </lineage>
</organism>
<dbReference type="GO" id="GO:0005664">
    <property type="term" value="C:nuclear origin of replication recognition complex"/>
    <property type="evidence" value="ECO:0007669"/>
    <property type="project" value="UniProtKB-UniRule"/>
</dbReference>
<dbReference type="InterPro" id="IPR056773">
    <property type="entry name" value="WHD_ORC2"/>
</dbReference>
<evidence type="ECO:0000256" key="5">
    <source>
        <dbReference type="RuleBase" id="RU368084"/>
    </source>
</evidence>
<feature type="non-terminal residue" evidence="8">
    <location>
        <position position="326"/>
    </location>
</feature>
<dbReference type="STRING" id="296587.C1E8J0"/>
<dbReference type="RefSeq" id="XP_002503264.1">
    <property type="nucleotide sequence ID" value="XM_002503218.1"/>
</dbReference>
<dbReference type="FunCoup" id="C1E8J0">
    <property type="interactions" value="1625"/>
</dbReference>
<reference evidence="8 9" key="1">
    <citation type="journal article" date="2009" name="Science">
        <title>Green evolution and dynamic adaptations revealed by genomes of the marine picoeukaryotes Micromonas.</title>
        <authorList>
            <person name="Worden A.Z."/>
            <person name="Lee J.H."/>
            <person name="Mock T."/>
            <person name="Rouze P."/>
            <person name="Simmons M.P."/>
            <person name="Aerts A.L."/>
            <person name="Allen A.E."/>
            <person name="Cuvelier M.L."/>
            <person name="Derelle E."/>
            <person name="Everett M.V."/>
            <person name="Foulon E."/>
            <person name="Grimwood J."/>
            <person name="Gundlach H."/>
            <person name="Henrissat B."/>
            <person name="Napoli C."/>
            <person name="McDonald S.M."/>
            <person name="Parker M.S."/>
            <person name="Rombauts S."/>
            <person name="Salamov A."/>
            <person name="Von Dassow P."/>
            <person name="Badger J.H."/>
            <person name="Coutinho P.M."/>
            <person name="Demir E."/>
            <person name="Dubchak I."/>
            <person name="Gentemann C."/>
            <person name="Eikrem W."/>
            <person name="Gready J.E."/>
            <person name="John U."/>
            <person name="Lanier W."/>
            <person name="Lindquist E.A."/>
            <person name="Lucas S."/>
            <person name="Mayer K.F."/>
            <person name="Moreau H."/>
            <person name="Not F."/>
            <person name="Otillar R."/>
            <person name="Panaud O."/>
            <person name="Pangilinan J."/>
            <person name="Paulsen I."/>
            <person name="Piegu B."/>
            <person name="Poliakov A."/>
            <person name="Robbens S."/>
            <person name="Schmutz J."/>
            <person name="Toulza E."/>
            <person name="Wyss T."/>
            <person name="Zelensky A."/>
            <person name="Zhou K."/>
            <person name="Armbrust E.V."/>
            <person name="Bhattacharya D."/>
            <person name="Goodenough U.W."/>
            <person name="Van de Peer Y."/>
            <person name="Grigoriev I.V."/>
        </authorList>
    </citation>
    <scope>NUCLEOTIDE SEQUENCE [LARGE SCALE GENOMIC DNA]</scope>
    <source>
        <strain evidence="9">RCC299 / NOUM17</strain>
    </source>
</reference>
<evidence type="ECO:0000256" key="3">
    <source>
        <dbReference type="ARBA" id="ARBA00022705"/>
    </source>
</evidence>
<keyword evidence="9" id="KW-1185">Reference proteome</keyword>
<keyword evidence="4 5" id="KW-0539">Nucleus</keyword>
<keyword evidence="3 5" id="KW-0235">DNA replication</keyword>
<proteinExistence type="inferred from homology"/>
<comment type="subcellular location">
    <subcellularLocation>
        <location evidence="1 5">Nucleus</location>
    </subcellularLocation>
</comment>
<dbReference type="eggNOG" id="KOG2928">
    <property type="taxonomic scope" value="Eukaryota"/>
</dbReference>
<comment type="function">
    <text evidence="5">Component of the origin recognition complex (ORC) that binds origins of replication. DNA-binding is ATP-dependent. ORC is required to assemble the pre-replication complex necessary to initiate DNA replication.</text>
</comment>
<dbReference type="Proteomes" id="UP000002009">
    <property type="component" value="Chromosome 6"/>
</dbReference>
<comment type="similarity">
    <text evidence="2 5">Belongs to the ORC2 family.</text>
</comment>
<dbReference type="KEGG" id="mis:MICPUN_69490"/>
<dbReference type="PANTHER" id="PTHR14052">
    <property type="entry name" value="ORIGIN RECOGNITION COMPLEX SUBUNIT 2"/>
    <property type="match status" value="1"/>
</dbReference>
<dbReference type="GO" id="GO:0003688">
    <property type="term" value="F:DNA replication origin binding"/>
    <property type="evidence" value="ECO:0007669"/>
    <property type="project" value="UniProtKB-UniRule"/>
</dbReference>
<feature type="domain" description="Origin recognition complex subunit 2 winged-helix" evidence="7">
    <location>
        <begin position="258"/>
        <end position="317"/>
    </location>
</feature>